<accession>A0A8H7SR66</accession>
<name>A0A8H7SR66_9FUNG</name>
<keyword evidence="2" id="KW-1185">Reference proteome</keyword>
<gene>
    <name evidence="1" type="ORF">INT48_006313</name>
</gene>
<comment type="caution">
    <text evidence="1">The sequence shown here is derived from an EMBL/GenBank/DDBJ whole genome shotgun (WGS) entry which is preliminary data.</text>
</comment>
<dbReference type="EMBL" id="JAEPRE010000097">
    <property type="protein sequence ID" value="KAG2232861.1"/>
    <property type="molecule type" value="Genomic_DNA"/>
</dbReference>
<dbReference type="AlphaFoldDB" id="A0A8H7SR66"/>
<dbReference type="Proteomes" id="UP000613177">
    <property type="component" value="Unassembled WGS sequence"/>
</dbReference>
<evidence type="ECO:0000313" key="1">
    <source>
        <dbReference type="EMBL" id="KAG2232861.1"/>
    </source>
</evidence>
<evidence type="ECO:0000313" key="2">
    <source>
        <dbReference type="Proteomes" id="UP000613177"/>
    </source>
</evidence>
<protein>
    <submittedName>
        <fullName evidence="1">Uncharacterized protein</fullName>
    </submittedName>
</protein>
<reference evidence="1" key="1">
    <citation type="submission" date="2021-01" db="EMBL/GenBank/DDBJ databases">
        <title>Metabolic potential, ecology and presence of endohyphal bacteria is reflected in genomic diversity of Mucoromycotina.</title>
        <authorList>
            <person name="Muszewska A."/>
            <person name="Okrasinska A."/>
            <person name="Steczkiewicz K."/>
            <person name="Drgas O."/>
            <person name="Orlowska M."/>
            <person name="Perlinska-Lenart U."/>
            <person name="Aleksandrzak-Piekarczyk T."/>
            <person name="Szatraj K."/>
            <person name="Zielenkiewicz U."/>
            <person name="Pilsyk S."/>
            <person name="Malc E."/>
            <person name="Mieczkowski P."/>
            <person name="Kruszewska J.S."/>
            <person name="Biernat P."/>
            <person name="Pawlowska J."/>
        </authorList>
    </citation>
    <scope>NUCLEOTIDE SEQUENCE</scope>
    <source>
        <strain evidence="1">WA0000018081</strain>
    </source>
</reference>
<organism evidence="1 2">
    <name type="scientific">Thamnidium elegans</name>
    <dbReference type="NCBI Taxonomy" id="101142"/>
    <lineage>
        <taxon>Eukaryota</taxon>
        <taxon>Fungi</taxon>
        <taxon>Fungi incertae sedis</taxon>
        <taxon>Mucoromycota</taxon>
        <taxon>Mucoromycotina</taxon>
        <taxon>Mucoromycetes</taxon>
        <taxon>Mucorales</taxon>
        <taxon>Mucorineae</taxon>
        <taxon>Mucoraceae</taxon>
        <taxon>Thamnidium</taxon>
    </lineage>
</organism>
<proteinExistence type="predicted"/>
<sequence length="149" mass="17130">MKLEQKRISVYFLSQKPQKSLLCRNLPKDTNVGMCVSIQRQLNSYLQTNVHINMGENNNSNQSIIHIDQTIGQNDVYNQYKKIQETAYKTEQFKSLFSVYRGYANSPNSFDDEQLASIIDNINSLKNSFVANTNENETPNSRLVSKDVK</sequence>